<dbReference type="EMBL" id="AVOT02003976">
    <property type="protein sequence ID" value="MBW0475072.1"/>
    <property type="molecule type" value="Genomic_DNA"/>
</dbReference>
<protein>
    <submittedName>
        <fullName evidence="2">Uncharacterized protein</fullName>
    </submittedName>
</protein>
<gene>
    <name evidence="2" type="ORF">O181_014787</name>
</gene>
<dbReference type="AlphaFoldDB" id="A0A9Q3C0V8"/>
<dbReference type="Proteomes" id="UP000765509">
    <property type="component" value="Unassembled WGS sequence"/>
</dbReference>
<keyword evidence="1" id="KW-0175">Coiled coil</keyword>
<comment type="caution">
    <text evidence="2">The sequence shown here is derived from an EMBL/GenBank/DDBJ whole genome shotgun (WGS) entry which is preliminary data.</text>
</comment>
<organism evidence="2 3">
    <name type="scientific">Austropuccinia psidii MF-1</name>
    <dbReference type="NCBI Taxonomy" id="1389203"/>
    <lineage>
        <taxon>Eukaryota</taxon>
        <taxon>Fungi</taxon>
        <taxon>Dikarya</taxon>
        <taxon>Basidiomycota</taxon>
        <taxon>Pucciniomycotina</taxon>
        <taxon>Pucciniomycetes</taxon>
        <taxon>Pucciniales</taxon>
        <taxon>Sphaerophragmiaceae</taxon>
        <taxon>Austropuccinia</taxon>
    </lineage>
</organism>
<evidence type="ECO:0000313" key="3">
    <source>
        <dbReference type="Proteomes" id="UP000765509"/>
    </source>
</evidence>
<sequence length="333" mass="39259">MERVASAYPYLEVSSQEILELLNMTMKIKMHSSDLFEEKKVTKFPLENYNSKHGNVLVANTETSTNSIIVNIHHNISENPISILSRQNMNLKKQLNECEDSKASLIEEMLQYQSQIEEKEDEIRMVRNHAMVLNEINHKQHKEEVNEILEQNQILEEKLNEAENIKKKILRNEISYMKKLSEKKLQIESIEKQMDQMQDNFIKHKKTCKFWKTINDTITSIISFEKNSKLEREKSQEKTKHKLNTFQRPFSKLTKASADAKTQGLLTHLENELSKNDSPKYILEFQNSQFETKLQSSIISKGDTTRSTNFQNEFFKTYEEKEKKKLHQIFIAH</sequence>
<proteinExistence type="predicted"/>
<evidence type="ECO:0000256" key="1">
    <source>
        <dbReference type="SAM" id="Coils"/>
    </source>
</evidence>
<evidence type="ECO:0000313" key="2">
    <source>
        <dbReference type="EMBL" id="MBW0475072.1"/>
    </source>
</evidence>
<keyword evidence="3" id="KW-1185">Reference proteome</keyword>
<accession>A0A9Q3C0V8</accession>
<name>A0A9Q3C0V8_9BASI</name>
<reference evidence="2" key="1">
    <citation type="submission" date="2021-03" db="EMBL/GenBank/DDBJ databases">
        <title>Draft genome sequence of rust myrtle Austropuccinia psidii MF-1, a brazilian biotype.</title>
        <authorList>
            <person name="Quecine M.C."/>
            <person name="Pachon D.M.R."/>
            <person name="Bonatelli M.L."/>
            <person name="Correr F.H."/>
            <person name="Franceschini L.M."/>
            <person name="Leite T.F."/>
            <person name="Margarido G.R.A."/>
            <person name="Almeida C.A."/>
            <person name="Ferrarezi J.A."/>
            <person name="Labate C.A."/>
        </authorList>
    </citation>
    <scope>NUCLEOTIDE SEQUENCE</scope>
    <source>
        <strain evidence="2">MF-1</strain>
    </source>
</reference>
<feature type="coiled-coil region" evidence="1">
    <location>
        <begin position="81"/>
        <end position="207"/>
    </location>
</feature>